<accession>A0A4S8LNW5</accession>
<reference evidence="9 10" key="1">
    <citation type="journal article" date="2019" name="Nat. Ecol. Evol.">
        <title>Megaphylogeny resolves global patterns of mushroom evolution.</title>
        <authorList>
            <person name="Varga T."/>
            <person name="Krizsan K."/>
            <person name="Foldi C."/>
            <person name="Dima B."/>
            <person name="Sanchez-Garcia M."/>
            <person name="Sanchez-Ramirez S."/>
            <person name="Szollosi G.J."/>
            <person name="Szarkandi J.G."/>
            <person name="Papp V."/>
            <person name="Albert L."/>
            <person name="Andreopoulos W."/>
            <person name="Angelini C."/>
            <person name="Antonin V."/>
            <person name="Barry K.W."/>
            <person name="Bougher N.L."/>
            <person name="Buchanan P."/>
            <person name="Buyck B."/>
            <person name="Bense V."/>
            <person name="Catcheside P."/>
            <person name="Chovatia M."/>
            <person name="Cooper J."/>
            <person name="Damon W."/>
            <person name="Desjardin D."/>
            <person name="Finy P."/>
            <person name="Geml J."/>
            <person name="Haridas S."/>
            <person name="Hughes K."/>
            <person name="Justo A."/>
            <person name="Karasinski D."/>
            <person name="Kautmanova I."/>
            <person name="Kiss B."/>
            <person name="Kocsube S."/>
            <person name="Kotiranta H."/>
            <person name="LaButti K.M."/>
            <person name="Lechner B.E."/>
            <person name="Liimatainen K."/>
            <person name="Lipzen A."/>
            <person name="Lukacs Z."/>
            <person name="Mihaltcheva S."/>
            <person name="Morgado L.N."/>
            <person name="Niskanen T."/>
            <person name="Noordeloos M.E."/>
            <person name="Ohm R.A."/>
            <person name="Ortiz-Santana B."/>
            <person name="Ovrebo C."/>
            <person name="Racz N."/>
            <person name="Riley R."/>
            <person name="Savchenko A."/>
            <person name="Shiryaev A."/>
            <person name="Soop K."/>
            <person name="Spirin V."/>
            <person name="Szebenyi C."/>
            <person name="Tomsovsky M."/>
            <person name="Tulloss R.E."/>
            <person name="Uehling J."/>
            <person name="Grigoriev I.V."/>
            <person name="Vagvolgyi C."/>
            <person name="Papp T."/>
            <person name="Martin F.M."/>
            <person name="Miettinen O."/>
            <person name="Hibbett D.S."/>
            <person name="Nagy L.G."/>
        </authorList>
    </citation>
    <scope>NUCLEOTIDE SEQUENCE [LARGE SCALE GENOMIC DNA]</scope>
    <source>
        <strain evidence="9 10">CBS 962.96</strain>
    </source>
</reference>
<dbReference type="InterPro" id="IPR036396">
    <property type="entry name" value="Cyt_P450_sf"/>
</dbReference>
<dbReference type="Gene3D" id="1.10.630.10">
    <property type="entry name" value="Cytochrome P450"/>
    <property type="match status" value="1"/>
</dbReference>
<dbReference type="OrthoDB" id="2789670at2759"/>
<evidence type="ECO:0000256" key="4">
    <source>
        <dbReference type="ARBA" id="ARBA00022617"/>
    </source>
</evidence>
<evidence type="ECO:0000256" key="2">
    <source>
        <dbReference type="ARBA" id="ARBA00005179"/>
    </source>
</evidence>
<dbReference type="GO" id="GO:0020037">
    <property type="term" value="F:heme binding"/>
    <property type="evidence" value="ECO:0007669"/>
    <property type="project" value="InterPro"/>
</dbReference>
<keyword evidence="7" id="KW-0408">Iron</keyword>
<dbReference type="PRINTS" id="PR00463">
    <property type="entry name" value="EP450I"/>
</dbReference>
<dbReference type="PANTHER" id="PTHR46300">
    <property type="entry name" value="P450, PUTATIVE (EUROFUNG)-RELATED-RELATED"/>
    <property type="match status" value="1"/>
</dbReference>
<keyword evidence="6" id="KW-0560">Oxidoreductase</keyword>
<evidence type="ECO:0000256" key="3">
    <source>
        <dbReference type="ARBA" id="ARBA00010617"/>
    </source>
</evidence>
<keyword evidence="4" id="KW-0349">Heme</keyword>
<keyword evidence="8" id="KW-0503">Monooxygenase</keyword>
<dbReference type="InterPro" id="IPR050364">
    <property type="entry name" value="Cytochrome_P450_fung"/>
</dbReference>
<evidence type="ECO:0000256" key="8">
    <source>
        <dbReference type="ARBA" id="ARBA00023033"/>
    </source>
</evidence>
<evidence type="ECO:0000313" key="10">
    <source>
        <dbReference type="Proteomes" id="UP000297245"/>
    </source>
</evidence>
<evidence type="ECO:0000256" key="7">
    <source>
        <dbReference type="ARBA" id="ARBA00023004"/>
    </source>
</evidence>
<evidence type="ECO:0000256" key="6">
    <source>
        <dbReference type="ARBA" id="ARBA00023002"/>
    </source>
</evidence>
<name>A0A4S8LNW5_DENBC</name>
<comment type="cofactor">
    <cofactor evidence="1">
        <name>heme</name>
        <dbReference type="ChEBI" id="CHEBI:30413"/>
    </cofactor>
</comment>
<dbReference type="Proteomes" id="UP000297245">
    <property type="component" value="Unassembled WGS sequence"/>
</dbReference>
<evidence type="ECO:0000256" key="5">
    <source>
        <dbReference type="ARBA" id="ARBA00022723"/>
    </source>
</evidence>
<dbReference type="InterPro" id="IPR002401">
    <property type="entry name" value="Cyt_P450_E_grp-I"/>
</dbReference>
<dbReference type="AlphaFoldDB" id="A0A4S8LNW5"/>
<dbReference type="Pfam" id="PF00067">
    <property type="entry name" value="p450"/>
    <property type="match status" value="1"/>
</dbReference>
<dbReference type="InterPro" id="IPR001128">
    <property type="entry name" value="Cyt_P450"/>
</dbReference>
<comment type="similarity">
    <text evidence="3">Belongs to the cytochrome P450 family.</text>
</comment>
<keyword evidence="5" id="KW-0479">Metal-binding</keyword>
<evidence type="ECO:0000256" key="1">
    <source>
        <dbReference type="ARBA" id="ARBA00001971"/>
    </source>
</evidence>
<evidence type="ECO:0000313" key="9">
    <source>
        <dbReference type="EMBL" id="THU90800.1"/>
    </source>
</evidence>
<sequence>MAMTSQQFLALNLSASVSIAFAASLFCYIAFNLIYRHVLGRWRNPLPYPPGPPSPSLLLGHYEKLPREKPWFDYMEMGKTYGELIYFRSLWDNILVINSAQATDEIMEKQARITSDRPFGNALDKLLSESPSSDKQGHGDELMKNISTLSQGIMMKSMYGLEVQSAADDAVPQAARETADHMDQALLPGGTAYRSIPFAHLWARLVPSGWSEFAKVQKCARETLNILREVPFEEAMKNWKSGDHSSLIGELMMRHETHTSLAKEVEAIKNMASTAVTAASDTTVSATATFFLALILYPGVQYKAQEELDRVLGPGRIPSFKDRKDLPFVEAVYREVMRWHPALPMSLPHKSTEDMIYNGYFIPKGTILHANLW</sequence>
<proteinExistence type="inferred from homology"/>
<comment type="pathway">
    <text evidence="2">Secondary metabolite biosynthesis.</text>
</comment>
<dbReference type="PANTHER" id="PTHR46300:SF7">
    <property type="entry name" value="P450, PUTATIVE (EUROFUNG)-RELATED"/>
    <property type="match status" value="1"/>
</dbReference>
<protein>
    <submittedName>
        <fullName evidence="9">Cytochrome P450</fullName>
    </submittedName>
</protein>
<dbReference type="SUPFAM" id="SSF48264">
    <property type="entry name" value="Cytochrome P450"/>
    <property type="match status" value="1"/>
</dbReference>
<organism evidence="9 10">
    <name type="scientific">Dendrothele bispora (strain CBS 962.96)</name>
    <dbReference type="NCBI Taxonomy" id="1314807"/>
    <lineage>
        <taxon>Eukaryota</taxon>
        <taxon>Fungi</taxon>
        <taxon>Dikarya</taxon>
        <taxon>Basidiomycota</taxon>
        <taxon>Agaricomycotina</taxon>
        <taxon>Agaricomycetes</taxon>
        <taxon>Agaricomycetidae</taxon>
        <taxon>Agaricales</taxon>
        <taxon>Agaricales incertae sedis</taxon>
        <taxon>Dendrothele</taxon>
    </lineage>
</organism>
<dbReference type="GO" id="GO:0005506">
    <property type="term" value="F:iron ion binding"/>
    <property type="evidence" value="ECO:0007669"/>
    <property type="project" value="InterPro"/>
</dbReference>
<keyword evidence="10" id="KW-1185">Reference proteome</keyword>
<gene>
    <name evidence="9" type="ORF">K435DRAFT_801750</name>
</gene>
<dbReference type="GO" id="GO:0004497">
    <property type="term" value="F:monooxygenase activity"/>
    <property type="evidence" value="ECO:0007669"/>
    <property type="project" value="UniProtKB-KW"/>
</dbReference>
<dbReference type="GO" id="GO:0016705">
    <property type="term" value="F:oxidoreductase activity, acting on paired donors, with incorporation or reduction of molecular oxygen"/>
    <property type="evidence" value="ECO:0007669"/>
    <property type="project" value="InterPro"/>
</dbReference>
<dbReference type="EMBL" id="ML179325">
    <property type="protein sequence ID" value="THU90800.1"/>
    <property type="molecule type" value="Genomic_DNA"/>
</dbReference>